<dbReference type="Gene3D" id="1.20.5.460">
    <property type="entry name" value="Single helix bin"/>
    <property type="match status" value="1"/>
</dbReference>
<gene>
    <name evidence="3" type="ORF">GJV78_15715</name>
</gene>
<dbReference type="AlphaFoldDB" id="A0A6L6IMF5"/>
<proteinExistence type="inferred from homology"/>
<dbReference type="Gene3D" id="1.10.1530.10">
    <property type="match status" value="2"/>
</dbReference>
<dbReference type="InterPro" id="IPR043143">
    <property type="entry name" value="Mal/L-sulf/L-lact_DH-like_NADP"/>
</dbReference>
<dbReference type="SUPFAM" id="SSF89733">
    <property type="entry name" value="L-sulfolactate dehydrogenase-like"/>
    <property type="match status" value="1"/>
</dbReference>
<dbReference type="NCBIfam" id="NF007504">
    <property type="entry name" value="PRK10098.1"/>
    <property type="match status" value="1"/>
</dbReference>
<evidence type="ECO:0000313" key="3">
    <source>
        <dbReference type="EMBL" id="MTH47679.1"/>
    </source>
</evidence>
<dbReference type="GO" id="GO:0016491">
    <property type="term" value="F:oxidoreductase activity"/>
    <property type="evidence" value="ECO:0007669"/>
    <property type="project" value="UniProtKB-KW"/>
</dbReference>
<dbReference type="InterPro" id="IPR003767">
    <property type="entry name" value="Malate/L-lactate_DH-like"/>
</dbReference>
<name>A0A6L6IMF5_9ENTR</name>
<comment type="caution">
    <text evidence="3">The sequence shown here is derived from an EMBL/GenBank/DDBJ whole genome shotgun (WGS) entry which is preliminary data.</text>
</comment>
<evidence type="ECO:0000256" key="1">
    <source>
        <dbReference type="ARBA" id="ARBA00006056"/>
    </source>
</evidence>
<dbReference type="Proteomes" id="UP000477739">
    <property type="component" value="Unassembled WGS sequence"/>
</dbReference>
<organism evidence="3 4">
    <name type="scientific">Intestinirhabdus alba</name>
    <dbReference type="NCBI Taxonomy" id="2899544"/>
    <lineage>
        <taxon>Bacteria</taxon>
        <taxon>Pseudomonadati</taxon>
        <taxon>Pseudomonadota</taxon>
        <taxon>Gammaproteobacteria</taxon>
        <taxon>Enterobacterales</taxon>
        <taxon>Enterobacteriaceae</taxon>
        <taxon>Intestinirhabdus</taxon>
    </lineage>
</organism>
<dbReference type="Gene3D" id="3.30.1370.60">
    <property type="entry name" value="Hypothetical oxidoreductase yiak, domain 2"/>
    <property type="match status" value="1"/>
</dbReference>
<accession>A0A6L6IMF5</accession>
<reference evidence="3 4" key="1">
    <citation type="submission" date="2019-11" db="EMBL/GenBank/DDBJ databases">
        <title>Escherichia alba sp. nov. isolated from the gut of plastic-eating superworms Zophobas atratus.</title>
        <authorList>
            <person name="Yang Y."/>
        </authorList>
    </citation>
    <scope>NUCLEOTIDE SEQUENCE [LARGE SCALE GENOMIC DNA]</scope>
    <source>
        <strain evidence="4">BIT-B35</strain>
    </source>
</reference>
<dbReference type="InterPro" id="IPR043144">
    <property type="entry name" value="Mal/L-sulf/L-lact_DH-like_ah"/>
</dbReference>
<dbReference type="PANTHER" id="PTHR11091">
    <property type="entry name" value="OXIDOREDUCTASE-RELATED"/>
    <property type="match status" value="1"/>
</dbReference>
<keyword evidence="2" id="KW-0560">Oxidoreductase</keyword>
<comment type="similarity">
    <text evidence="1">Belongs to the LDH2/MDH2 oxidoreductase family.</text>
</comment>
<sequence>MNSGHRFSAPTLHAFVEAVFRQMGSHEQEARLVADHLIAANLAGHDSHGVGMIPSYIRSFSQGHLQINRHASVIKDAGAILTLDGNRAFGQVAAHEAMAQGIARAREHGIAAVALHNSHHIGRIGYWAEQCAAAGFVSIHFVNVVGTRMVAPFPGRDGRFGTNPFCAVFPRKNDFPLLLDYATSAIAFGKTRVAWHKGVPVPPGCLIDASGEPTTDPAAMQEPPLGALLTFAAHKGYALAAMCEILGGALSGGETTHQETLQESADAIINGMTTVILNPELFGAPECDRQTAAFAEWVKASPHAEEAPILLPGEWEVNTRRERQQQGIPLDAGSWQAICDAARQIGMPEAELQSFCHRLAG</sequence>
<evidence type="ECO:0000313" key="4">
    <source>
        <dbReference type="Proteomes" id="UP000477739"/>
    </source>
</evidence>
<dbReference type="RefSeq" id="WP_155109209.1">
    <property type="nucleotide sequence ID" value="NZ_WMJZ01000022.1"/>
</dbReference>
<keyword evidence="4" id="KW-1185">Reference proteome</keyword>
<dbReference type="Pfam" id="PF02615">
    <property type="entry name" value="Ldh_2"/>
    <property type="match status" value="1"/>
</dbReference>
<dbReference type="OrthoDB" id="9769447at2"/>
<dbReference type="InterPro" id="IPR036111">
    <property type="entry name" value="Mal/L-sulfo/L-lacto_DH-like_sf"/>
</dbReference>
<evidence type="ECO:0000256" key="2">
    <source>
        <dbReference type="ARBA" id="ARBA00023002"/>
    </source>
</evidence>
<dbReference type="EMBL" id="WMJZ01000022">
    <property type="protein sequence ID" value="MTH47679.1"/>
    <property type="molecule type" value="Genomic_DNA"/>
</dbReference>
<dbReference type="PANTHER" id="PTHR11091:SF0">
    <property type="entry name" value="MALATE DEHYDROGENASE"/>
    <property type="match status" value="1"/>
</dbReference>
<protein>
    <submittedName>
        <fullName evidence="3">Malate/lactate/ureidoglycolate dehydrogenase</fullName>
    </submittedName>
</protein>